<feature type="compositionally biased region" description="Low complexity" evidence="1">
    <location>
        <begin position="80"/>
        <end position="100"/>
    </location>
</feature>
<dbReference type="HOGENOM" id="CLU_028757_0_0_1"/>
<feature type="compositionally biased region" description="Low complexity" evidence="1">
    <location>
        <begin position="126"/>
        <end position="143"/>
    </location>
</feature>
<dbReference type="STRING" id="692275.M3DCV2"/>
<dbReference type="OMA" id="HMIIELV"/>
<feature type="region of interest" description="Disordered" evidence="1">
    <location>
        <begin position="1"/>
        <end position="103"/>
    </location>
</feature>
<name>M3DCV2_SPHMS</name>
<dbReference type="EMBL" id="KB456261">
    <property type="protein sequence ID" value="EMF15644.1"/>
    <property type="molecule type" value="Genomic_DNA"/>
</dbReference>
<keyword evidence="3" id="KW-1185">Reference proteome</keyword>
<feature type="compositionally biased region" description="Polar residues" evidence="1">
    <location>
        <begin position="559"/>
        <end position="568"/>
    </location>
</feature>
<feature type="compositionally biased region" description="Low complexity" evidence="1">
    <location>
        <begin position="242"/>
        <end position="257"/>
    </location>
</feature>
<gene>
    <name evidence="2" type="ORF">SEPMUDRAFT_123886</name>
</gene>
<feature type="region of interest" description="Disordered" evidence="1">
    <location>
        <begin position="118"/>
        <end position="156"/>
    </location>
</feature>
<dbReference type="AlphaFoldDB" id="M3DCV2"/>
<dbReference type="OrthoDB" id="4155914at2759"/>
<feature type="compositionally biased region" description="Polar residues" evidence="1">
    <location>
        <begin position="61"/>
        <end position="79"/>
    </location>
</feature>
<feature type="compositionally biased region" description="Polar residues" evidence="1">
    <location>
        <begin position="168"/>
        <end position="185"/>
    </location>
</feature>
<evidence type="ECO:0000256" key="1">
    <source>
        <dbReference type="SAM" id="MobiDB-lite"/>
    </source>
</evidence>
<sequence length="640" mass="70100">MNTHAGGAPGKTSSDSGTNAVALDRWSQRRLQRLNTEQGFREQRQGGPTVLSPPATAAPVEQQSYIQSSGGPSQHTNVNAQPQQPLHHQPHPQQQQAAYQNSRTAPGLVIQTQTSTIPPLRSPAFQSQAQAHQQLQQQQQQQQEYTPPESHSHYVADNADRPALNSARSFSAQTDDSSSMSNNGAMAQPKAVRNGNNRQSVHNDLRSREGSHSTQGSQMPAFSAAVVPPSSQGQPYKGNGGQTQQQPPQAHQQQQQHGEVGRATPQPLSVPDEMNDDEVSQLLKDHKELREKYTKVKKYYFEKEDQVKQLQNSLAHQRLAQSRTSLDDSEYTTRFNRLDGLVAQLAFSIRKNWKSIPHWLVGSVNRDAVVTGKQEMTAAGRAFISNWLVDEVFHKYFHPDLEPALSAQLRNIQTNIRRHAPLAQSAEEEEYLTSKVVNWRLATLDGLAETLRSPQCPENRQRLTDSLKDGLVSSLSMHLQDPPPSDLEGGVHMIIELVVSIAIHLPLESRDVAIEYFQPGHGIMGDQMKTESGIPPLVTSVADDQTERASMKSAASDVTDMTDSNADQGSGRGGKRSMLSAITGKPKPSKHAGVSSGSLGRPESAQGMKEDQPPRVRMAAGIGVSVRGRSILVKAPVFTT</sequence>
<dbReference type="eggNOG" id="ENOG502QT51">
    <property type="taxonomic scope" value="Eukaryota"/>
</dbReference>
<reference evidence="2 3" key="1">
    <citation type="journal article" date="2012" name="PLoS Pathog.">
        <title>Diverse lifestyles and strategies of plant pathogenesis encoded in the genomes of eighteen Dothideomycetes fungi.</title>
        <authorList>
            <person name="Ohm R.A."/>
            <person name="Feau N."/>
            <person name="Henrissat B."/>
            <person name="Schoch C.L."/>
            <person name="Horwitz B.A."/>
            <person name="Barry K.W."/>
            <person name="Condon B.J."/>
            <person name="Copeland A.C."/>
            <person name="Dhillon B."/>
            <person name="Glaser F."/>
            <person name="Hesse C.N."/>
            <person name="Kosti I."/>
            <person name="LaButti K."/>
            <person name="Lindquist E.A."/>
            <person name="Lucas S."/>
            <person name="Salamov A.A."/>
            <person name="Bradshaw R.E."/>
            <person name="Ciuffetti L."/>
            <person name="Hamelin R.C."/>
            <person name="Kema G.H.J."/>
            <person name="Lawrence C."/>
            <person name="Scott J.A."/>
            <person name="Spatafora J.W."/>
            <person name="Turgeon B.G."/>
            <person name="de Wit P.J.G.M."/>
            <person name="Zhong S."/>
            <person name="Goodwin S.B."/>
            <person name="Grigoriev I.V."/>
        </authorList>
    </citation>
    <scope>NUCLEOTIDE SEQUENCE [LARGE SCALE GENOMIC DNA]</scope>
    <source>
        <strain evidence="2 3">SO2202</strain>
    </source>
</reference>
<proteinExistence type="predicted"/>
<evidence type="ECO:0000313" key="3">
    <source>
        <dbReference type="Proteomes" id="UP000016931"/>
    </source>
</evidence>
<evidence type="ECO:0000313" key="2">
    <source>
        <dbReference type="EMBL" id="EMF15644.1"/>
    </source>
</evidence>
<dbReference type="GeneID" id="27899005"/>
<dbReference type="RefSeq" id="XP_016763765.1">
    <property type="nucleotide sequence ID" value="XM_016901868.1"/>
</dbReference>
<protein>
    <submittedName>
        <fullName evidence="2">Uncharacterized protein</fullName>
    </submittedName>
</protein>
<organism evidence="2 3">
    <name type="scientific">Sphaerulina musiva (strain SO2202)</name>
    <name type="common">Poplar stem canker fungus</name>
    <name type="synonym">Septoria musiva</name>
    <dbReference type="NCBI Taxonomy" id="692275"/>
    <lineage>
        <taxon>Eukaryota</taxon>
        <taxon>Fungi</taxon>
        <taxon>Dikarya</taxon>
        <taxon>Ascomycota</taxon>
        <taxon>Pezizomycotina</taxon>
        <taxon>Dothideomycetes</taxon>
        <taxon>Dothideomycetidae</taxon>
        <taxon>Mycosphaerellales</taxon>
        <taxon>Mycosphaerellaceae</taxon>
        <taxon>Sphaerulina</taxon>
    </lineage>
</organism>
<feature type="region of interest" description="Disordered" evidence="1">
    <location>
        <begin position="168"/>
        <end position="275"/>
    </location>
</feature>
<accession>M3DCV2</accession>
<feature type="compositionally biased region" description="Basic and acidic residues" evidence="1">
    <location>
        <begin position="201"/>
        <end position="211"/>
    </location>
</feature>
<feature type="region of interest" description="Disordered" evidence="1">
    <location>
        <begin position="541"/>
        <end position="615"/>
    </location>
</feature>
<dbReference type="Proteomes" id="UP000016931">
    <property type="component" value="Unassembled WGS sequence"/>
</dbReference>